<gene>
    <name evidence="2" type="ORF">JOC83_001838</name>
</gene>
<feature type="transmembrane region" description="Helical" evidence="1">
    <location>
        <begin position="24"/>
        <end position="47"/>
    </location>
</feature>
<dbReference type="RefSeq" id="WP_205186419.1">
    <property type="nucleotide sequence ID" value="NZ_JAFBFC010000003.1"/>
</dbReference>
<keyword evidence="3" id="KW-1185">Reference proteome</keyword>
<reference evidence="2 3" key="1">
    <citation type="submission" date="2021-01" db="EMBL/GenBank/DDBJ databases">
        <title>Genomic Encyclopedia of Type Strains, Phase IV (KMG-IV): sequencing the most valuable type-strain genomes for metagenomic binning, comparative biology and taxonomic classification.</title>
        <authorList>
            <person name="Goeker M."/>
        </authorList>
    </citation>
    <scope>NUCLEOTIDE SEQUENCE [LARGE SCALE GENOMIC DNA]</scope>
    <source>
        <strain evidence="2 3">DSM 104297</strain>
    </source>
</reference>
<dbReference type="EMBL" id="JAFBFC010000003">
    <property type="protein sequence ID" value="MBM7702991.1"/>
    <property type="molecule type" value="Genomic_DNA"/>
</dbReference>
<keyword evidence="1" id="KW-0472">Membrane</keyword>
<protein>
    <recommendedName>
        <fullName evidence="4">DUF4064 domain-containing protein</fullName>
    </recommendedName>
</protein>
<dbReference type="Proteomes" id="UP000809829">
    <property type="component" value="Unassembled WGS sequence"/>
</dbReference>
<comment type="caution">
    <text evidence="2">The sequence shown here is derived from an EMBL/GenBank/DDBJ whole genome shotgun (WGS) entry which is preliminary data.</text>
</comment>
<accession>A0ABS2QW62</accession>
<evidence type="ECO:0000313" key="3">
    <source>
        <dbReference type="Proteomes" id="UP000809829"/>
    </source>
</evidence>
<keyword evidence="1" id="KW-1133">Transmembrane helix</keyword>
<feature type="transmembrane region" description="Helical" evidence="1">
    <location>
        <begin position="73"/>
        <end position="92"/>
    </location>
</feature>
<evidence type="ECO:0008006" key="4">
    <source>
        <dbReference type="Google" id="ProtNLM"/>
    </source>
</evidence>
<sequence length="121" mass="13668">MEPNIQTQQHVTMKTKKELSMRKLLHMIGFVIFGGLALSILTVPYYIEGLQIKAVEGLQLGEEKMMAKKVKEFLLFIGGAAALYFSLLNIYWTGKKGRMLFFVCLVGLCLVNVVFLFSSIE</sequence>
<keyword evidence="1" id="KW-0812">Transmembrane</keyword>
<name>A0ABS2QW62_9BACI</name>
<proteinExistence type="predicted"/>
<evidence type="ECO:0000256" key="1">
    <source>
        <dbReference type="SAM" id="Phobius"/>
    </source>
</evidence>
<feature type="transmembrane region" description="Helical" evidence="1">
    <location>
        <begin position="99"/>
        <end position="120"/>
    </location>
</feature>
<evidence type="ECO:0000313" key="2">
    <source>
        <dbReference type="EMBL" id="MBM7702991.1"/>
    </source>
</evidence>
<organism evidence="2 3">
    <name type="scientific">Priestia iocasae</name>
    <dbReference type="NCBI Taxonomy" id="2291674"/>
    <lineage>
        <taxon>Bacteria</taxon>
        <taxon>Bacillati</taxon>
        <taxon>Bacillota</taxon>
        <taxon>Bacilli</taxon>
        <taxon>Bacillales</taxon>
        <taxon>Bacillaceae</taxon>
        <taxon>Priestia</taxon>
    </lineage>
</organism>